<name>A0AAV4LHW9_9BACL</name>
<evidence type="ECO:0000313" key="2">
    <source>
        <dbReference type="Proteomes" id="UP001057291"/>
    </source>
</evidence>
<accession>A0AAV4LHW9</accession>
<dbReference type="EMBL" id="BOQE01000001">
    <property type="protein sequence ID" value="GIM47313.1"/>
    <property type="molecule type" value="Genomic_DNA"/>
</dbReference>
<organism evidence="1 2">
    <name type="scientific">Collibacillus ludicampi</name>
    <dbReference type="NCBI Taxonomy" id="2771369"/>
    <lineage>
        <taxon>Bacteria</taxon>
        <taxon>Bacillati</taxon>
        <taxon>Bacillota</taxon>
        <taxon>Bacilli</taxon>
        <taxon>Bacillales</taxon>
        <taxon>Alicyclobacillaceae</taxon>
        <taxon>Collibacillus</taxon>
    </lineage>
</organism>
<dbReference type="AlphaFoldDB" id="A0AAV4LHW9"/>
<proteinExistence type="predicted"/>
<dbReference type="Proteomes" id="UP001057291">
    <property type="component" value="Unassembled WGS sequence"/>
</dbReference>
<protein>
    <recommendedName>
        <fullName evidence="3">B box-type domain-containing protein</fullName>
    </recommendedName>
</protein>
<reference evidence="1" key="1">
    <citation type="journal article" date="2023" name="Int. J. Syst. Evol. Microbiol.">
        <title>Collibacillus ludicampi gen. nov., sp. nov., a new soil bacterium of the family Alicyclobacillaceae.</title>
        <authorList>
            <person name="Jojima T."/>
            <person name="Ioku Y."/>
            <person name="Fukuta Y."/>
            <person name="Shirasaka N."/>
            <person name="Matsumura Y."/>
            <person name="Mori M."/>
        </authorList>
    </citation>
    <scope>NUCLEOTIDE SEQUENCE</scope>
    <source>
        <strain evidence="1">TP075</strain>
    </source>
</reference>
<sequence>MRHHSLHAMKDCPSCMNATAYWFTWCSKCEMVVCSDCVHDIHACLDGHPFGIPARGKQYSNTQGRSTEM</sequence>
<keyword evidence="2" id="KW-1185">Reference proteome</keyword>
<evidence type="ECO:0008006" key="3">
    <source>
        <dbReference type="Google" id="ProtNLM"/>
    </source>
</evidence>
<comment type="caution">
    <text evidence="1">The sequence shown here is derived from an EMBL/GenBank/DDBJ whole genome shotgun (WGS) entry which is preliminary data.</text>
</comment>
<evidence type="ECO:0000313" key="1">
    <source>
        <dbReference type="EMBL" id="GIM47313.1"/>
    </source>
</evidence>
<gene>
    <name evidence="1" type="ORF">DNHGIG_28620</name>
</gene>